<evidence type="ECO:0000313" key="3">
    <source>
        <dbReference type="Proteomes" id="UP000003340"/>
    </source>
</evidence>
<feature type="transmembrane region" description="Helical" evidence="1">
    <location>
        <begin position="229"/>
        <end position="251"/>
    </location>
</feature>
<comment type="caution">
    <text evidence="2">The sequence shown here is derived from an EMBL/GenBank/DDBJ whole genome shotgun (WGS) entry which is preliminary data.</text>
</comment>
<evidence type="ECO:0000313" key="2">
    <source>
        <dbReference type="EMBL" id="EEG30615.1"/>
    </source>
</evidence>
<evidence type="ECO:0000256" key="1">
    <source>
        <dbReference type="SAM" id="Phobius"/>
    </source>
</evidence>
<name>C0ECW3_9FIRM</name>
<dbReference type="eggNOG" id="ENOG5031BMY">
    <property type="taxonomic scope" value="Bacteria"/>
</dbReference>
<dbReference type="HOGENOM" id="CLU_105892_0_0_9"/>
<accession>C0ECW3</accession>
<proteinExistence type="predicted"/>
<keyword evidence="1" id="KW-0472">Membrane</keyword>
<dbReference type="Proteomes" id="UP000003340">
    <property type="component" value="Unassembled WGS sequence"/>
</dbReference>
<dbReference type="InterPro" id="IPR047928">
    <property type="entry name" value="Perm_prefix_1"/>
</dbReference>
<feature type="transmembrane region" description="Helical" evidence="1">
    <location>
        <begin position="184"/>
        <end position="203"/>
    </location>
</feature>
<dbReference type="AlphaFoldDB" id="C0ECW3"/>
<reference evidence="2 3" key="1">
    <citation type="submission" date="2009-01" db="EMBL/GenBank/DDBJ databases">
        <authorList>
            <person name="Fulton L."/>
            <person name="Clifton S."/>
            <person name="Fulton B."/>
            <person name="Xu J."/>
            <person name="Minx P."/>
            <person name="Pepin K.H."/>
            <person name="Johnson M."/>
            <person name="Bhonagiri V."/>
            <person name="Nash W.E."/>
            <person name="Mardis E.R."/>
            <person name="Wilson R.K."/>
        </authorList>
    </citation>
    <scope>NUCLEOTIDE SEQUENCE [LARGE SCALE GENOMIC DNA]</scope>
    <source>
        <strain evidence="2 3">DSM 5476</strain>
    </source>
</reference>
<dbReference type="STRING" id="537013.CLOSTMETH_01684"/>
<keyword evidence="1" id="KW-1133">Transmembrane helix</keyword>
<gene>
    <name evidence="2" type="ORF">CLOSTMETH_01684</name>
</gene>
<feature type="transmembrane region" description="Helical" evidence="1">
    <location>
        <begin position="85"/>
        <end position="108"/>
    </location>
</feature>
<feature type="transmembrane region" description="Helical" evidence="1">
    <location>
        <begin position="154"/>
        <end position="172"/>
    </location>
</feature>
<dbReference type="EMBL" id="ACEC01000058">
    <property type="protein sequence ID" value="EEG30615.1"/>
    <property type="molecule type" value="Genomic_DNA"/>
</dbReference>
<keyword evidence="3" id="KW-1185">Reference proteome</keyword>
<organism evidence="2 3">
    <name type="scientific">[Clostridium] methylpentosum DSM 5476</name>
    <dbReference type="NCBI Taxonomy" id="537013"/>
    <lineage>
        <taxon>Bacteria</taxon>
        <taxon>Bacillati</taxon>
        <taxon>Bacillota</taxon>
        <taxon>Clostridia</taxon>
        <taxon>Eubacteriales</taxon>
        <taxon>Oscillospiraceae</taxon>
        <taxon>Oscillospiraceae incertae sedis</taxon>
    </lineage>
</organism>
<sequence>MYRQIREYVESLFANAPPSAKMTDLKEEIITNLNDKYTDLISNGMGEEQAYNRVIAGIGDIDELISSQGSPVDYAEVERQNKRSAFLTALAIGLYVFSLIPVLILDSFGFLEDIGAALMFLIVGVATGLIIYANSVRPKRGMLADEAQKKRARTMSLAVSMYIFAIIPPVLISSRFRGLDNLSAILMFLIAGIATVILIYSVMSKPKYVKTDDTIVEEFKQWQYEQKNVHTTCHTIQTIIWILTVVLYIAINFLLGAWAVSWLLFVIAAVINKIIRLCFELAE</sequence>
<dbReference type="NCBIfam" id="NF038403">
    <property type="entry name" value="perm_prefix_1"/>
    <property type="match status" value="1"/>
</dbReference>
<feature type="transmembrane region" description="Helical" evidence="1">
    <location>
        <begin position="114"/>
        <end position="133"/>
    </location>
</feature>
<reference evidence="2 3" key="2">
    <citation type="submission" date="2009-02" db="EMBL/GenBank/DDBJ databases">
        <title>Draft genome sequence of Clostridium methylpentosum (DSM 5476).</title>
        <authorList>
            <person name="Sudarsanam P."/>
            <person name="Ley R."/>
            <person name="Guruge J."/>
            <person name="Turnbaugh P.J."/>
            <person name="Mahowald M."/>
            <person name="Liep D."/>
            <person name="Gordon J."/>
        </authorList>
    </citation>
    <scope>NUCLEOTIDE SEQUENCE [LARGE SCALE GENOMIC DNA]</scope>
    <source>
        <strain evidence="2 3">DSM 5476</strain>
    </source>
</reference>
<protein>
    <submittedName>
        <fullName evidence="2">Uncharacterized protein</fullName>
    </submittedName>
</protein>
<keyword evidence="1" id="KW-0812">Transmembrane</keyword>